<evidence type="ECO:0000313" key="7">
    <source>
        <dbReference type="Proteomes" id="UP000664417"/>
    </source>
</evidence>
<feature type="DNA-binding region" description="OmpR/PhoB-type" evidence="2">
    <location>
        <begin position="2"/>
        <end position="100"/>
    </location>
</feature>
<dbReference type="Proteomes" id="UP000664417">
    <property type="component" value="Unassembled WGS sequence"/>
</dbReference>
<dbReference type="GO" id="GO:0000160">
    <property type="term" value="P:phosphorelay signal transduction system"/>
    <property type="evidence" value="ECO:0007669"/>
    <property type="project" value="InterPro"/>
</dbReference>
<name>A0A8J7QNS2_9BACT</name>
<dbReference type="CDD" id="cd00383">
    <property type="entry name" value="trans_reg_C"/>
    <property type="match status" value="1"/>
</dbReference>
<protein>
    <submittedName>
        <fullName evidence="6">Winged helix-turn-helix domain-containing protein</fullName>
    </submittedName>
</protein>
<evidence type="ECO:0000313" key="6">
    <source>
        <dbReference type="EMBL" id="MBO1321385.1"/>
    </source>
</evidence>
<dbReference type="PROSITE" id="PS51755">
    <property type="entry name" value="OMPR_PHOB"/>
    <property type="match status" value="1"/>
</dbReference>
<keyword evidence="7" id="KW-1185">Reference proteome</keyword>
<dbReference type="EMBL" id="JAFREP010000024">
    <property type="protein sequence ID" value="MBO1321385.1"/>
    <property type="molecule type" value="Genomic_DNA"/>
</dbReference>
<evidence type="ECO:0000256" key="1">
    <source>
        <dbReference type="ARBA" id="ARBA00023125"/>
    </source>
</evidence>
<keyword evidence="4" id="KW-1133">Transmembrane helix</keyword>
<dbReference type="SMART" id="SM00862">
    <property type="entry name" value="Trans_reg_C"/>
    <property type="match status" value="1"/>
</dbReference>
<dbReference type="InterPro" id="IPR036388">
    <property type="entry name" value="WH-like_DNA-bd_sf"/>
</dbReference>
<evidence type="ECO:0000256" key="2">
    <source>
        <dbReference type="PROSITE-ProRule" id="PRU01091"/>
    </source>
</evidence>
<feature type="transmembrane region" description="Helical" evidence="4">
    <location>
        <begin position="137"/>
        <end position="157"/>
    </location>
</feature>
<evidence type="ECO:0000256" key="4">
    <source>
        <dbReference type="SAM" id="Phobius"/>
    </source>
</evidence>
<evidence type="ECO:0000256" key="3">
    <source>
        <dbReference type="SAM" id="MobiDB-lite"/>
    </source>
</evidence>
<dbReference type="Gene3D" id="1.10.10.10">
    <property type="entry name" value="Winged helix-like DNA-binding domain superfamily/Winged helix DNA-binding domain"/>
    <property type="match status" value="1"/>
</dbReference>
<keyword evidence="1 2" id="KW-0238">DNA-binding</keyword>
<dbReference type="GO" id="GO:0006355">
    <property type="term" value="P:regulation of DNA-templated transcription"/>
    <property type="evidence" value="ECO:0007669"/>
    <property type="project" value="InterPro"/>
</dbReference>
<comment type="caution">
    <text evidence="6">The sequence shown here is derived from an EMBL/GenBank/DDBJ whole genome shotgun (WGS) entry which is preliminary data.</text>
</comment>
<dbReference type="InterPro" id="IPR001867">
    <property type="entry name" value="OmpR/PhoB-type_DNA-bd"/>
</dbReference>
<keyword evidence="4" id="KW-0472">Membrane</keyword>
<feature type="domain" description="OmpR/PhoB-type" evidence="5">
    <location>
        <begin position="2"/>
        <end position="100"/>
    </location>
</feature>
<reference evidence="6" key="1">
    <citation type="submission" date="2021-03" db="EMBL/GenBank/DDBJ databases">
        <authorList>
            <person name="Wang G."/>
        </authorList>
    </citation>
    <scope>NUCLEOTIDE SEQUENCE</scope>
    <source>
        <strain evidence="6">KCTC 12899</strain>
    </source>
</reference>
<dbReference type="GO" id="GO:0003677">
    <property type="term" value="F:DNA binding"/>
    <property type="evidence" value="ECO:0007669"/>
    <property type="project" value="UniProtKB-UniRule"/>
</dbReference>
<gene>
    <name evidence="6" type="ORF">J3U88_23085</name>
</gene>
<feature type="region of interest" description="Disordered" evidence="3">
    <location>
        <begin position="102"/>
        <end position="131"/>
    </location>
</feature>
<dbReference type="Pfam" id="PF00486">
    <property type="entry name" value="Trans_reg_C"/>
    <property type="match status" value="1"/>
</dbReference>
<dbReference type="RefSeq" id="WP_207861360.1">
    <property type="nucleotide sequence ID" value="NZ_JAFREP010000024.1"/>
</dbReference>
<organism evidence="6 7">
    <name type="scientific">Acanthopleuribacter pedis</name>
    <dbReference type="NCBI Taxonomy" id="442870"/>
    <lineage>
        <taxon>Bacteria</taxon>
        <taxon>Pseudomonadati</taxon>
        <taxon>Acidobacteriota</taxon>
        <taxon>Holophagae</taxon>
        <taxon>Acanthopleuribacterales</taxon>
        <taxon>Acanthopleuribacteraceae</taxon>
        <taxon>Acanthopleuribacter</taxon>
    </lineage>
</organism>
<sequence>MSTPFQFGERTFDPESHLLTGPDAPQKLRYKLGALLTLLLENRERVVTQDEIRNTLWHHEHVVDHALRQTVSELRKLLGDAPKQPRFIKTVPGQGYRWIHPTRVATPEPEQPERGAPKQTPAAQPGPVTKKPAHRRLLLAAGAALPALALLLAVFFGRAEYLAVEPRDAVRAADSSAMIHGNGSDHFALTRPGEVAFHNLATQTRFRFLTPDQTMVAAIYQPQHKRYLLADGTRLTVLAEDGRVLQRKSARIIRFHPGGGQPLVNLRTVNGGIALHAFDAENLEPIAPALTVQSAPIWATTVGETVYFTTEQGDTLWRIRDGNTEAWLDLTRARPNQGARKTGLYAHGETLILAVQGPHSEVGSLLQIHLIDSRTGRLHANRFVAADQLFAGVRPGEIITFQTQHIENQVLYRLKASALTPLQPTR</sequence>
<dbReference type="AlphaFoldDB" id="A0A8J7QNS2"/>
<dbReference type="SUPFAM" id="SSF46894">
    <property type="entry name" value="C-terminal effector domain of the bipartite response regulators"/>
    <property type="match status" value="1"/>
</dbReference>
<accession>A0A8J7QNS2</accession>
<dbReference type="InterPro" id="IPR016032">
    <property type="entry name" value="Sig_transdc_resp-reg_C-effctor"/>
</dbReference>
<evidence type="ECO:0000259" key="5">
    <source>
        <dbReference type="PROSITE" id="PS51755"/>
    </source>
</evidence>
<keyword evidence="4" id="KW-0812">Transmembrane</keyword>
<proteinExistence type="predicted"/>